<proteinExistence type="inferred from homology"/>
<keyword evidence="1" id="KW-0285">Flavoprotein</keyword>
<evidence type="ECO:0000313" key="7">
    <source>
        <dbReference type="EMBL" id="MFD1673981.1"/>
    </source>
</evidence>
<dbReference type="SUPFAM" id="SSF51679">
    <property type="entry name" value="Bacterial luciferase-like"/>
    <property type="match status" value="1"/>
</dbReference>
<dbReference type="PANTHER" id="PTHR30011">
    <property type="entry name" value="ALKANESULFONATE MONOOXYGENASE-RELATED"/>
    <property type="match status" value="1"/>
</dbReference>
<evidence type="ECO:0000256" key="4">
    <source>
        <dbReference type="ARBA" id="ARBA00023033"/>
    </source>
</evidence>
<dbReference type="Pfam" id="PF00296">
    <property type="entry name" value="Bac_luciferase"/>
    <property type="match status" value="1"/>
</dbReference>
<dbReference type="EC" id="1.-.-.-" evidence="7"/>
<dbReference type="InterPro" id="IPR011251">
    <property type="entry name" value="Luciferase-like_dom"/>
</dbReference>
<evidence type="ECO:0000313" key="8">
    <source>
        <dbReference type="Proteomes" id="UP001597079"/>
    </source>
</evidence>
<protein>
    <submittedName>
        <fullName evidence="7">LLM class flavin-dependent oxidoreductase</fullName>
        <ecNumber evidence="7">1.-.-.-</ecNumber>
    </submittedName>
</protein>
<dbReference type="PIRSF" id="PIRSF000337">
    <property type="entry name" value="NTA_MOA"/>
    <property type="match status" value="1"/>
</dbReference>
<accession>A0ABW4JCB1</accession>
<dbReference type="InterPro" id="IPR051260">
    <property type="entry name" value="Diverse_substr_monoxygenases"/>
</dbReference>
<comment type="caution">
    <text evidence="7">The sequence shown here is derived from an EMBL/GenBank/DDBJ whole genome shotgun (WGS) entry which is preliminary data.</text>
</comment>
<dbReference type="PANTHER" id="PTHR30011:SF16">
    <property type="entry name" value="C2H2 FINGER DOMAIN TRANSCRIPTION FACTOR (EUROFUNG)-RELATED"/>
    <property type="match status" value="1"/>
</dbReference>
<dbReference type="InterPro" id="IPR036661">
    <property type="entry name" value="Luciferase-like_sf"/>
</dbReference>
<evidence type="ECO:0000256" key="2">
    <source>
        <dbReference type="ARBA" id="ARBA00022643"/>
    </source>
</evidence>
<keyword evidence="3 7" id="KW-0560">Oxidoreductase</keyword>
<evidence type="ECO:0000256" key="3">
    <source>
        <dbReference type="ARBA" id="ARBA00023002"/>
    </source>
</evidence>
<evidence type="ECO:0000259" key="6">
    <source>
        <dbReference type="Pfam" id="PF00296"/>
    </source>
</evidence>
<name>A0ABW4JCB1_9BACL</name>
<reference evidence="8" key="1">
    <citation type="journal article" date="2019" name="Int. J. Syst. Evol. Microbiol.">
        <title>The Global Catalogue of Microorganisms (GCM) 10K type strain sequencing project: providing services to taxonomists for standard genome sequencing and annotation.</title>
        <authorList>
            <consortium name="The Broad Institute Genomics Platform"/>
            <consortium name="The Broad Institute Genome Sequencing Center for Infectious Disease"/>
            <person name="Wu L."/>
            <person name="Ma J."/>
        </authorList>
    </citation>
    <scope>NUCLEOTIDE SEQUENCE [LARGE SCALE GENOMIC DNA]</scope>
    <source>
        <strain evidence="8">CGMCC 1.12286</strain>
    </source>
</reference>
<sequence>MTELRLLHLNLFLTPVGHHEAAWRHPDTKLNEIHDFHHYRRLAEMAEAAKFDSIFLADRLSTSTKAVRYGAVGGLEPLTLLSALAVVTKRIGLIGTVSTTFNDPYNLARRFASLDHLSRGRAGWNIVTSGTDAEAQNFSYEGIPKHRERYERASEFVDIASQLWDSWDADALVMDKAQGIFADHRKVHAIDYKGKHYAVRGPLNVSRSPQGRPLLVQAGSSEDGRAFAAKWAEAIFTAQQSFDEAKSFYADIKSRTAAAGRNPAQVKVLPGICPIIGMTRDEAEEKEAQLHALTTPEYSLFQLSNRIGFDLSAYPLDGPLPDFSDLDKVEGHKSRTQLIAELAKKENLTIRQLLLRLAGGRGHQTIAGTPKQIADQMEAWFREQAADGFNVMPQLMFGGLEDFIQFVVPELQRRGLFRREYTGSTLRAHYGLAASQAAVAK</sequence>
<comment type="similarity">
    <text evidence="5">Belongs to the NtaA/SnaA/DszA monooxygenase family.</text>
</comment>
<keyword evidence="2" id="KW-0288">FMN</keyword>
<organism evidence="7 8">
    <name type="scientific">Alicyclobacillus fodiniaquatilis</name>
    <dbReference type="NCBI Taxonomy" id="1661150"/>
    <lineage>
        <taxon>Bacteria</taxon>
        <taxon>Bacillati</taxon>
        <taxon>Bacillota</taxon>
        <taxon>Bacilli</taxon>
        <taxon>Bacillales</taxon>
        <taxon>Alicyclobacillaceae</taxon>
        <taxon>Alicyclobacillus</taxon>
    </lineage>
</organism>
<dbReference type="NCBIfam" id="TIGR03860">
    <property type="entry name" value="FMN_nitrolo"/>
    <property type="match status" value="1"/>
</dbReference>
<feature type="domain" description="Luciferase-like" evidence="6">
    <location>
        <begin position="27"/>
        <end position="385"/>
    </location>
</feature>
<dbReference type="Gene3D" id="3.20.20.30">
    <property type="entry name" value="Luciferase-like domain"/>
    <property type="match status" value="1"/>
</dbReference>
<dbReference type="EMBL" id="JBHUCX010000014">
    <property type="protein sequence ID" value="MFD1673981.1"/>
    <property type="molecule type" value="Genomic_DNA"/>
</dbReference>
<evidence type="ECO:0000256" key="1">
    <source>
        <dbReference type="ARBA" id="ARBA00022630"/>
    </source>
</evidence>
<dbReference type="Proteomes" id="UP001597079">
    <property type="component" value="Unassembled WGS sequence"/>
</dbReference>
<dbReference type="CDD" id="cd01095">
    <property type="entry name" value="Nitrilotriacetate_monoxgenase"/>
    <property type="match status" value="1"/>
</dbReference>
<evidence type="ECO:0000256" key="5">
    <source>
        <dbReference type="ARBA" id="ARBA00033748"/>
    </source>
</evidence>
<keyword evidence="8" id="KW-1185">Reference proteome</keyword>
<keyword evidence="4" id="KW-0503">Monooxygenase</keyword>
<dbReference type="GO" id="GO:0016491">
    <property type="term" value="F:oxidoreductase activity"/>
    <property type="evidence" value="ECO:0007669"/>
    <property type="project" value="UniProtKB-KW"/>
</dbReference>
<dbReference type="RefSeq" id="WP_377941634.1">
    <property type="nucleotide sequence ID" value="NZ_JBHUCX010000014.1"/>
</dbReference>
<dbReference type="InterPro" id="IPR016215">
    <property type="entry name" value="NTA_MOA"/>
</dbReference>
<gene>
    <name evidence="7" type="ORF">ACFSB2_04560</name>
</gene>